<name>A0A2W7BS03_9HYPH</name>
<dbReference type="AlphaFoldDB" id="A0A2W7BS03"/>
<gene>
    <name evidence="2" type="ORF">B5V02_39380</name>
</gene>
<comment type="caution">
    <text evidence="2">The sequence shown here is derived from an EMBL/GenBank/DDBJ whole genome shotgun (WGS) entry which is preliminary data.</text>
</comment>
<sequence>MVQATKPADLHWLVIIVVMAVGIEGTAFRTGLLTDEAALKGRTERRLSPDGFRMSKFPLRRR</sequence>
<protein>
    <submittedName>
        <fullName evidence="2">Uncharacterized protein</fullName>
    </submittedName>
</protein>
<keyword evidence="3" id="KW-1185">Reference proteome</keyword>
<dbReference type="Proteomes" id="UP000248616">
    <property type="component" value="Unassembled WGS sequence"/>
</dbReference>
<proteinExistence type="predicted"/>
<feature type="transmembrane region" description="Helical" evidence="1">
    <location>
        <begin position="12"/>
        <end position="32"/>
    </location>
</feature>
<evidence type="ECO:0000256" key="1">
    <source>
        <dbReference type="SAM" id="Phobius"/>
    </source>
</evidence>
<evidence type="ECO:0000313" key="2">
    <source>
        <dbReference type="EMBL" id="PZV33384.1"/>
    </source>
</evidence>
<keyword evidence="1" id="KW-1133">Transmembrane helix</keyword>
<reference evidence="3" key="1">
    <citation type="submission" date="2017-03" db="EMBL/GenBank/DDBJ databases">
        <authorList>
            <person name="Safronova V.I."/>
            <person name="Sazanova A.L."/>
            <person name="Chirak E.R."/>
        </authorList>
    </citation>
    <scope>NUCLEOTIDE SEQUENCE [LARGE SCALE GENOMIC DNA]</scope>
    <source>
        <strain evidence="3">Ach-343</strain>
    </source>
</reference>
<accession>A0A2W7BS03</accession>
<keyword evidence="1" id="KW-0812">Transmembrane</keyword>
<keyword evidence="1" id="KW-0472">Membrane</keyword>
<dbReference type="EMBL" id="MZXV01000085">
    <property type="protein sequence ID" value="PZV33384.1"/>
    <property type="molecule type" value="Genomic_DNA"/>
</dbReference>
<evidence type="ECO:0000313" key="3">
    <source>
        <dbReference type="Proteomes" id="UP000248616"/>
    </source>
</evidence>
<organism evidence="2 3">
    <name type="scientific">Mesorhizobium kowhaii</name>
    <dbReference type="NCBI Taxonomy" id="1300272"/>
    <lineage>
        <taxon>Bacteria</taxon>
        <taxon>Pseudomonadati</taxon>
        <taxon>Pseudomonadota</taxon>
        <taxon>Alphaproteobacteria</taxon>
        <taxon>Hyphomicrobiales</taxon>
        <taxon>Phyllobacteriaceae</taxon>
        <taxon>Mesorhizobium</taxon>
    </lineage>
</organism>